<evidence type="ECO:0000256" key="4">
    <source>
        <dbReference type="ARBA" id="ARBA00022989"/>
    </source>
</evidence>
<accession>A0A6P3DXQ3</accession>
<dbReference type="Proteomes" id="UP000515180">
    <property type="component" value="Unplaced"/>
</dbReference>
<dbReference type="OMA" id="SYMNFME"/>
<comment type="subcellular location">
    <subcellularLocation>
        <location evidence="1">Membrane</location>
        <topology evidence="1">Multi-pass membrane protein</topology>
    </subcellularLocation>
</comment>
<dbReference type="Pfam" id="PF02466">
    <property type="entry name" value="Tim17"/>
    <property type="match status" value="1"/>
</dbReference>
<evidence type="ECO:0000256" key="1">
    <source>
        <dbReference type="ARBA" id="ARBA00004141"/>
    </source>
</evidence>
<evidence type="ECO:0000256" key="8">
    <source>
        <dbReference type="SAM" id="Phobius"/>
    </source>
</evidence>
<dbReference type="KEGG" id="bim:100745979"/>
<dbReference type="InterPro" id="IPR055299">
    <property type="entry name" value="TIMMDC1"/>
</dbReference>
<dbReference type="RefSeq" id="XP_003489291.1">
    <property type="nucleotide sequence ID" value="XM_003489243.4"/>
</dbReference>
<protein>
    <recommendedName>
        <fullName evidence="6">Complex I assembly factor TIMMDC1, mitochondrial</fullName>
    </recommendedName>
    <alternativeName>
        <fullName evidence="7">Translocase of inner mitochondrial membrane domain-containing protein 1</fullName>
    </alternativeName>
</protein>
<evidence type="ECO:0000256" key="3">
    <source>
        <dbReference type="ARBA" id="ARBA00022692"/>
    </source>
</evidence>
<dbReference type="PANTHER" id="PTHR13002">
    <property type="entry name" value="C3ORF1 PROTEIN-RELATED"/>
    <property type="match status" value="1"/>
</dbReference>
<keyword evidence="5 8" id="KW-0472">Membrane</keyword>
<evidence type="ECO:0000313" key="9">
    <source>
        <dbReference type="Proteomes" id="UP000515180"/>
    </source>
</evidence>
<evidence type="ECO:0000256" key="2">
    <source>
        <dbReference type="ARBA" id="ARBA00008444"/>
    </source>
</evidence>
<keyword evidence="4 8" id="KW-1133">Transmembrane helix</keyword>
<evidence type="ECO:0000256" key="7">
    <source>
        <dbReference type="ARBA" id="ARBA00041344"/>
    </source>
</evidence>
<keyword evidence="9" id="KW-1185">Reference proteome</keyword>
<comment type="similarity">
    <text evidence="2">Belongs to the Tim17/Tim22/Tim23 family.</text>
</comment>
<dbReference type="GeneID" id="100745979"/>
<dbReference type="OrthoDB" id="5826189at2759"/>
<sequence length="251" mass="28632">MLRTVIDRRLICTAFFPFASSSDNTSNDTSKVKGFLGKYRCYFYDEKGYPTKEVQSVLNATCAGSVTGFVLGALYKLKEVPQKFKHENQAVLYENKFVYQSNLQRRIEIVTFKAGFPFAMKTGLFCFLFSSMSSFFYVYRGYKFDILNSTFSGAITGFIFKMNMGIKGLTAGTIVGTILGTFYGSVTKFFLWITGSEMENAYEAGSKLMNIRRDKIKEYAKSMKTNELSELQMMYIKNQEANEALNKEKKE</sequence>
<keyword evidence="3 8" id="KW-0812">Transmembrane</keyword>
<organism evidence="9 10">
    <name type="scientific">Bombus impatiens</name>
    <name type="common">Bumblebee</name>
    <dbReference type="NCBI Taxonomy" id="132113"/>
    <lineage>
        <taxon>Eukaryota</taxon>
        <taxon>Metazoa</taxon>
        <taxon>Ecdysozoa</taxon>
        <taxon>Arthropoda</taxon>
        <taxon>Hexapoda</taxon>
        <taxon>Insecta</taxon>
        <taxon>Pterygota</taxon>
        <taxon>Neoptera</taxon>
        <taxon>Endopterygota</taxon>
        <taxon>Hymenoptera</taxon>
        <taxon>Apocrita</taxon>
        <taxon>Aculeata</taxon>
        <taxon>Apoidea</taxon>
        <taxon>Anthophila</taxon>
        <taxon>Apidae</taxon>
        <taxon>Bombus</taxon>
        <taxon>Pyrobombus</taxon>
    </lineage>
</organism>
<gene>
    <name evidence="10" type="primary">LOC100745979</name>
</gene>
<name>A0A6P3DXQ3_BOMIM</name>
<proteinExistence type="inferred from homology"/>
<dbReference type="CTD" id="41720"/>
<feature type="transmembrane region" description="Helical" evidence="8">
    <location>
        <begin position="118"/>
        <end position="139"/>
    </location>
</feature>
<dbReference type="GO" id="GO:0005739">
    <property type="term" value="C:mitochondrion"/>
    <property type="evidence" value="ECO:0007669"/>
    <property type="project" value="TreeGrafter"/>
</dbReference>
<evidence type="ECO:0000256" key="6">
    <source>
        <dbReference type="ARBA" id="ARBA00040778"/>
    </source>
</evidence>
<dbReference type="PANTHER" id="PTHR13002:SF1">
    <property type="entry name" value="COMPLEX I ASSEMBLY FACTOR TIMMDC1, MITOCHONDRIAL"/>
    <property type="match status" value="1"/>
</dbReference>
<dbReference type="GO" id="GO:0032981">
    <property type="term" value="P:mitochondrial respiratory chain complex I assembly"/>
    <property type="evidence" value="ECO:0007669"/>
    <property type="project" value="InterPro"/>
</dbReference>
<dbReference type="AlphaFoldDB" id="A0A6P3DXQ3"/>
<dbReference type="GO" id="GO:0016020">
    <property type="term" value="C:membrane"/>
    <property type="evidence" value="ECO:0007669"/>
    <property type="project" value="UniProtKB-SubCell"/>
</dbReference>
<reference evidence="10" key="1">
    <citation type="submission" date="2025-08" db="UniProtKB">
        <authorList>
            <consortium name="RefSeq"/>
        </authorList>
    </citation>
    <scope>IDENTIFICATION</scope>
</reference>
<evidence type="ECO:0000313" key="10">
    <source>
        <dbReference type="RefSeq" id="XP_003489291.1"/>
    </source>
</evidence>
<evidence type="ECO:0000256" key="5">
    <source>
        <dbReference type="ARBA" id="ARBA00023136"/>
    </source>
</evidence>